<organism evidence="1">
    <name type="scientific">Ananas comosus var. bracteatus</name>
    <name type="common">red pineapple</name>
    <dbReference type="NCBI Taxonomy" id="296719"/>
    <lineage>
        <taxon>Eukaryota</taxon>
        <taxon>Viridiplantae</taxon>
        <taxon>Streptophyta</taxon>
        <taxon>Embryophyta</taxon>
        <taxon>Tracheophyta</taxon>
        <taxon>Spermatophyta</taxon>
        <taxon>Magnoliopsida</taxon>
        <taxon>Liliopsida</taxon>
        <taxon>Poales</taxon>
        <taxon>Bromeliaceae</taxon>
        <taxon>Bromelioideae</taxon>
        <taxon>Ananas</taxon>
    </lineage>
</organism>
<dbReference type="EMBL" id="LR862137">
    <property type="protein sequence ID" value="CAD1843906.1"/>
    <property type="molecule type" value="Genomic_DNA"/>
</dbReference>
<name>A0A6V7QMC1_ANACO</name>
<proteinExistence type="predicted"/>
<dbReference type="AlphaFoldDB" id="A0A6V7QMC1"/>
<accession>A0A6V7QMC1</accession>
<gene>
    <name evidence="1" type="ORF">CB5_LOCUS27117</name>
</gene>
<evidence type="ECO:0000313" key="1">
    <source>
        <dbReference type="EMBL" id="CAD1843906.1"/>
    </source>
</evidence>
<sequence>MSLLGGLGASSSSSFLTFGGLELAFGALWWINLQPLKILSLVWSILEGTRKLVDTFVRRNEEVDFGRFWLLEKLACGYYRTIYRSSSMWNMHARLYSCEDLSFDFVKWTHEHGARSANRSHEVFSLVDIFIDL</sequence>
<protein>
    <submittedName>
        <fullName evidence="1">Uncharacterized protein</fullName>
    </submittedName>
</protein>
<reference evidence="1" key="1">
    <citation type="submission" date="2020-07" db="EMBL/GenBank/DDBJ databases">
        <authorList>
            <person name="Lin J."/>
        </authorList>
    </citation>
    <scope>NUCLEOTIDE SEQUENCE</scope>
</reference>